<reference evidence="8 9" key="1">
    <citation type="submission" date="2007-10" db="EMBL/GenBank/DDBJ databases">
        <title>Complete sequence of Caldivirga maquilingensis IC-167.</title>
        <authorList>
            <consortium name="US DOE Joint Genome Institute"/>
            <person name="Copeland A."/>
            <person name="Lucas S."/>
            <person name="Lapidus A."/>
            <person name="Barry K."/>
            <person name="Glavina del Rio T."/>
            <person name="Dalin E."/>
            <person name="Tice H."/>
            <person name="Pitluck S."/>
            <person name="Saunders E."/>
            <person name="Brettin T."/>
            <person name="Bruce D."/>
            <person name="Detter J.C."/>
            <person name="Han C."/>
            <person name="Schmutz J."/>
            <person name="Larimer F."/>
            <person name="Land M."/>
            <person name="Hauser L."/>
            <person name="Kyrpides N."/>
            <person name="Ivanova N."/>
            <person name="Biddle J.F."/>
            <person name="Zhang Z."/>
            <person name="Fitz-Gibbon S.T."/>
            <person name="Lowe T.M."/>
            <person name="Saltikov C."/>
            <person name="House C.H."/>
            <person name="Richardson P."/>
        </authorList>
    </citation>
    <scope>NUCLEOTIDE SEQUENCE [LARGE SCALE GENOMIC DNA]</scope>
    <source>
        <strain evidence="9">ATCC 700844 / DSM 13496 / JCM 10307 / IC-167</strain>
    </source>
</reference>
<dbReference type="NCBIfam" id="NF040948">
    <property type="entry name" value="alpha_gluc_MalA"/>
    <property type="match status" value="1"/>
</dbReference>
<dbReference type="InterPro" id="IPR000322">
    <property type="entry name" value="Glyco_hydro_31_TIM"/>
</dbReference>
<evidence type="ECO:0000313" key="9">
    <source>
        <dbReference type="Proteomes" id="UP000001137"/>
    </source>
</evidence>
<dbReference type="GO" id="GO:0004558">
    <property type="term" value="F:alpha-1,4-glucosidase activity"/>
    <property type="evidence" value="ECO:0007669"/>
    <property type="project" value="UniProtKB-EC"/>
</dbReference>
<feature type="domain" description="Glycoside hydrolase family 31 N-terminal" evidence="6">
    <location>
        <begin position="41"/>
        <end position="137"/>
    </location>
</feature>
<dbReference type="SUPFAM" id="SSF51011">
    <property type="entry name" value="Glycosyl hydrolase domain"/>
    <property type="match status" value="1"/>
</dbReference>
<dbReference type="GO" id="GO:0005975">
    <property type="term" value="P:carbohydrate metabolic process"/>
    <property type="evidence" value="ECO:0007669"/>
    <property type="project" value="InterPro"/>
</dbReference>
<dbReference type="PROSITE" id="PS00129">
    <property type="entry name" value="GLYCOSYL_HYDROL_F31_1"/>
    <property type="match status" value="1"/>
</dbReference>
<dbReference type="STRING" id="397948.Cmaq_1628"/>
<dbReference type="CAZy" id="GH31">
    <property type="family name" value="Glycoside Hydrolase Family 31"/>
</dbReference>
<dbReference type="HOGENOM" id="CLU_000631_7_2_2"/>
<dbReference type="Pfam" id="PF21365">
    <property type="entry name" value="Glyco_hydro_31_3rd"/>
    <property type="match status" value="1"/>
</dbReference>
<dbReference type="SUPFAM" id="SSF74650">
    <property type="entry name" value="Galactose mutarotase-like"/>
    <property type="match status" value="1"/>
</dbReference>
<dbReference type="InterPro" id="IPR017853">
    <property type="entry name" value="GH"/>
</dbReference>
<evidence type="ECO:0000259" key="7">
    <source>
        <dbReference type="Pfam" id="PF21365"/>
    </source>
</evidence>
<dbReference type="Gene3D" id="2.60.40.1760">
    <property type="entry name" value="glycosyl hydrolase (family 31)"/>
    <property type="match status" value="1"/>
</dbReference>
<comment type="similarity">
    <text evidence="1 4">Belongs to the glycosyl hydrolase 31 family.</text>
</comment>
<dbReference type="InterPro" id="IPR013780">
    <property type="entry name" value="Glyco_hydro_b"/>
</dbReference>
<dbReference type="PANTHER" id="PTHR22762:SF120">
    <property type="entry name" value="HETEROGLYCAN GLUCOSIDASE 1"/>
    <property type="match status" value="1"/>
</dbReference>
<dbReference type="OrthoDB" id="27033at2157"/>
<dbReference type="CDD" id="cd14752">
    <property type="entry name" value="GH31_N"/>
    <property type="match status" value="1"/>
</dbReference>
<evidence type="ECO:0000259" key="6">
    <source>
        <dbReference type="Pfam" id="PF13802"/>
    </source>
</evidence>
<dbReference type="eggNOG" id="arCOG03663">
    <property type="taxonomic scope" value="Archaea"/>
</dbReference>
<sequence length="656" mass="76276">MRIIIEENESAFRILINEPRPIVNFEYKAERIINEYEGLSHEIRLLDHLIRIREEGGRLIVSKDLDLREHVLGLGEKAFELDRRRIRVRMWNLDASAPAPYNWYSDPLYASIPFLISVRNGEAVGLFVNSPAELIIDTGLTKYDEVTVLIPHNDVELYLIKGPSIERVIENYTSITGKPLDPPDWALDYQISRCCGYEPQDMVIRIIDEYDKFSAKPAAVYLDLQYMDSSKTFTWDRVKFPNPRQLTENLHDRGVRLVTIIDHWVKLDQNYEVFISGLGKYCETPNGELYTGRGWPGTVVFPDFFNKEAREWWASLIERWVREYGVDGIWLDMNEPTDYVKEREWSIDRGTLHRLDDGRRIRHELARNAYPYFQAMATYEGLKRAGHDKPFILSRAGYAGIQKYAFLWSADNTPSQDDVLLQLQLMESMSLSGVPFFGCDIGGFIGRGDSRRYRPYSDQGELLVKYYRAALFFPLFRVHTSSNPDREPYMLRSDYANAVKRVIELRRSLMPYLLALASEAHETGHPLIRPLVYHFQDDEDAYHIIDEYMVGSSLLYAPQIYGESRRVYLPKGNWTDWWSCEEYKGPVWIESSREFPLFIRENSIIPATHDLRIYGNGSIRLRDGRVIERNESVLRAPGYSKAIVYGNGKCSEIKLT</sequence>
<dbReference type="KEGG" id="cma:Cmaq_1628"/>
<evidence type="ECO:0000256" key="3">
    <source>
        <dbReference type="ARBA" id="ARBA00023295"/>
    </source>
</evidence>
<evidence type="ECO:0000256" key="1">
    <source>
        <dbReference type="ARBA" id="ARBA00007806"/>
    </source>
</evidence>
<dbReference type="InterPro" id="IPR030458">
    <property type="entry name" value="Glyco_hydro_31_AS"/>
</dbReference>
<dbReference type="InterPro" id="IPR048395">
    <property type="entry name" value="Glyco_hydro_31_C"/>
</dbReference>
<organism evidence="8 9">
    <name type="scientific">Caldivirga maquilingensis (strain ATCC 700844 / DSM 13496 / JCM 10307 / IC-167)</name>
    <dbReference type="NCBI Taxonomy" id="397948"/>
    <lineage>
        <taxon>Archaea</taxon>
        <taxon>Thermoproteota</taxon>
        <taxon>Thermoprotei</taxon>
        <taxon>Thermoproteales</taxon>
        <taxon>Thermoproteaceae</taxon>
        <taxon>Caldivirga</taxon>
    </lineage>
</organism>
<feature type="domain" description="Glycosyl hydrolase family 31 C-terminal" evidence="7">
    <location>
        <begin position="524"/>
        <end position="605"/>
    </location>
</feature>
<dbReference type="SUPFAM" id="SSF51445">
    <property type="entry name" value="(Trans)glycosidases"/>
    <property type="match status" value="1"/>
</dbReference>
<dbReference type="Proteomes" id="UP000001137">
    <property type="component" value="Chromosome"/>
</dbReference>
<keyword evidence="3 4" id="KW-0326">Glycosidase</keyword>
<dbReference type="EC" id="3.2.1.20" evidence="8"/>
<keyword evidence="2 4" id="KW-0378">Hydrolase</keyword>
<accession>A8M9Y0</accession>
<evidence type="ECO:0000256" key="4">
    <source>
        <dbReference type="RuleBase" id="RU361185"/>
    </source>
</evidence>
<dbReference type="RefSeq" id="WP_012186670.1">
    <property type="nucleotide sequence ID" value="NC_009954.1"/>
</dbReference>
<dbReference type="EMBL" id="CP000852">
    <property type="protein sequence ID" value="ABW02451.1"/>
    <property type="molecule type" value="Genomic_DNA"/>
</dbReference>
<dbReference type="InterPro" id="IPR025887">
    <property type="entry name" value="Glyco_hydro_31_N_dom"/>
</dbReference>
<dbReference type="Gene3D" id="2.60.40.1180">
    <property type="entry name" value="Golgi alpha-mannosidase II"/>
    <property type="match status" value="1"/>
</dbReference>
<dbReference type="Pfam" id="PF13802">
    <property type="entry name" value="Gal_mutarotas_2"/>
    <property type="match status" value="1"/>
</dbReference>
<dbReference type="Gene3D" id="3.20.20.80">
    <property type="entry name" value="Glycosidases"/>
    <property type="match status" value="1"/>
</dbReference>
<evidence type="ECO:0000313" key="8">
    <source>
        <dbReference type="EMBL" id="ABW02451.1"/>
    </source>
</evidence>
<name>A8M9Y0_CALMQ</name>
<dbReference type="GeneID" id="5708930"/>
<dbReference type="Pfam" id="PF01055">
    <property type="entry name" value="Glyco_hydro_31_2nd"/>
    <property type="match status" value="1"/>
</dbReference>
<dbReference type="InterPro" id="IPR053497">
    <property type="entry name" value="GH31_Enzymes"/>
</dbReference>
<proteinExistence type="inferred from homology"/>
<dbReference type="GO" id="GO:0030246">
    <property type="term" value="F:carbohydrate binding"/>
    <property type="evidence" value="ECO:0007669"/>
    <property type="project" value="InterPro"/>
</dbReference>
<feature type="domain" description="Glycoside hydrolase family 31 TIM barrel" evidence="5">
    <location>
        <begin position="182"/>
        <end position="514"/>
    </location>
</feature>
<dbReference type="PANTHER" id="PTHR22762">
    <property type="entry name" value="ALPHA-GLUCOSIDASE"/>
    <property type="match status" value="1"/>
</dbReference>
<protein>
    <submittedName>
        <fullName evidence="8">Alpha-glucosidase</fullName>
        <ecNumber evidence="8">3.2.1.20</ecNumber>
    </submittedName>
</protein>
<dbReference type="AlphaFoldDB" id="A8M9Y0"/>
<evidence type="ECO:0000259" key="5">
    <source>
        <dbReference type="Pfam" id="PF01055"/>
    </source>
</evidence>
<dbReference type="CDD" id="cd06604">
    <property type="entry name" value="GH31_glucosidase_II_MalA"/>
    <property type="match status" value="1"/>
</dbReference>
<evidence type="ECO:0000256" key="2">
    <source>
        <dbReference type="ARBA" id="ARBA00022801"/>
    </source>
</evidence>
<dbReference type="InterPro" id="IPR011013">
    <property type="entry name" value="Gal_mutarotase_sf_dom"/>
</dbReference>
<gene>
    <name evidence="8" type="ordered locus">Cmaq_1628</name>
</gene>
<keyword evidence="9" id="KW-1185">Reference proteome</keyword>